<dbReference type="OrthoDB" id="243460at2"/>
<dbReference type="AlphaFoldDB" id="A0A494Y7L0"/>
<keyword evidence="3" id="KW-1185">Reference proteome</keyword>
<gene>
    <name evidence="2" type="ORF">D7Z26_02005</name>
</gene>
<evidence type="ECO:0000313" key="3">
    <source>
        <dbReference type="Proteomes" id="UP000282076"/>
    </source>
</evidence>
<dbReference type="EMBL" id="RBZM01000001">
    <property type="protein sequence ID" value="RKP58294.1"/>
    <property type="molecule type" value="Genomic_DNA"/>
</dbReference>
<dbReference type="Proteomes" id="UP000282076">
    <property type="component" value="Unassembled WGS sequence"/>
</dbReference>
<accession>A0A494Y7L0</accession>
<dbReference type="PANTHER" id="PTHR40128">
    <property type="entry name" value="EXPRESSED PROTEIN"/>
    <property type="match status" value="1"/>
</dbReference>
<reference evidence="2 3" key="1">
    <citation type="submission" date="2018-10" db="EMBL/GenBank/DDBJ databases">
        <title>Cohnella sp. M2MS4P-1, whole genome shotgun sequence.</title>
        <authorList>
            <person name="Tuo L."/>
        </authorList>
    </citation>
    <scope>NUCLEOTIDE SEQUENCE [LARGE SCALE GENOMIC DNA]</scope>
    <source>
        <strain evidence="2 3">M2MS4P-1</strain>
    </source>
</reference>
<dbReference type="InterPro" id="IPR008775">
    <property type="entry name" value="Phytyl_CoA_dOase-like"/>
</dbReference>
<sequence length="315" mass="35803">MNVAMDNDRKPVSGNFTDSSPLLSQPDQLRARANEDGVLFFKGLLPRTRVLEVRRGILSILDSFGVMNPQYPLMEGMADIEAVNRYSSEELQWNGVGVTLEMYRRIQKLESFHALAHSPETLAMFTALFNETPFPHPRNIGRIMLPHRDARITPSHQDFLHIQGSASTWTCWMPLGDVSRKLGGLAVLKGSHQAGLLGVTSNPGAGGLESILCGLDYEWQTTDYEAGDVLFFHCHTVHKSMPNQIPGQIRLSCDYRYQPASDVIEPSSLKPHGPYEWDELYEDWGNVDLKYYWGNQEFQMTEFDHSIRWQKEKIC</sequence>
<name>A0A494Y7L0_9BACL</name>
<keyword evidence="2" id="KW-0560">Oxidoreductase</keyword>
<evidence type="ECO:0000313" key="2">
    <source>
        <dbReference type="EMBL" id="RKP58294.1"/>
    </source>
</evidence>
<protein>
    <submittedName>
        <fullName evidence="2">Phytanoyl-CoA dioxygenase</fullName>
    </submittedName>
</protein>
<organism evidence="2 3">
    <name type="scientific">Cohnella endophytica</name>
    <dbReference type="NCBI Taxonomy" id="2419778"/>
    <lineage>
        <taxon>Bacteria</taxon>
        <taxon>Bacillati</taxon>
        <taxon>Bacillota</taxon>
        <taxon>Bacilli</taxon>
        <taxon>Bacillales</taxon>
        <taxon>Paenibacillaceae</taxon>
        <taxon>Cohnella</taxon>
    </lineage>
</organism>
<feature type="compositionally biased region" description="Polar residues" evidence="1">
    <location>
        <begin position="14"/>
        <end position="24"/>
    </location>
</feature>
<dbReference type="GO" id="GO:0016706">
    <property type="term" value="F:2-oxoglutarate-dependent dioxygenase activity"/>
    <property type="evidence" value="ECO:0007669"/>
    <property type="project" value="UniProtKB-ARBA"/>
</dbReference>
<comment type="caution">
    <text evidence="2">The sequence shown here is derived from an EMBL/GenBank/DDBJ whole genome shotgun (WGS) entry which is preliminary data.</text>
</comment>
<feature type="region of interest" description="Disordered" evidence="1">
    <location>
        <begin position="1"/>
        <end position="24"/>
    </location>
</feature>
<feature type="compositionally biased region" description="Basic and acidic residues" evidence="1">
    <location>
        <begin position="1"/>
        <end position="11"/>
    </location>
</feature>
<dbReference type="SUPFAM" id="SSF51197">
    <property type="entry name" value="Clavaminate synthase-like"/>
    <property type="match status" value="1"/>
</dbReference>
<keyword evidence="2" id="KW-0223">Dioxygenase</keyword>
<dbReference type="Gene3D" id="2.60.120.620">
    <property type="entry name" value="q2cbj1_9rhob like domain"/>
    <property type="match status" value="1"/>
</dbReference>
<evidence type="ECO:0000256" key="1">
    <source>
        <dbReference type="SAM" id="MobiDB-lite"/>
    </source>
</evidence>
<dbReference type="PANTHER" id="PTHR40128:SF1">
    <property type="entry name" value="PHYTANOYL-COA HYDROXYLASE"/>
    <property type="match status" value="1"/>
</dbReference>
<proteinExistence type="predicted"/>
<dbReference type="Pfam" id="PF05721">
    <property type="entry name" value="PhyH"/>
    <property type="match status" value="1"/>
</dbReference>
<dbReference type="RefSeq" id="WP_120974258.1">
    <property type="nucleotide sequence ID" value="NZ_RBZM01000001.1"/>
</dbReference>